<feature type="region of interest" description="Disordered" evidence="1">
    <location>
        <begin position="133"/>
        <end position="304"/>
    </location>
</feature>
<organism evidence="2 3">
    <name type="scientific">Claveliimonas bilis</name>
    <dbReference type="NCBI Taxonomy" id="3028070"/>
    <lineage>
        <taxon>Bacteria</taxon>
        <taxon>Bacillati</taxon>
        <taxon>Bacillota</taxon>
        <taxon>Clostridia</taxon>
        <taxon>Lachnospirales</taxon>
        <taxon>Lachnospiraceae</taxon>
        <taxon>Claveliimonas</taxon>
    </lineage>
</organism>
<name>A0ABM8I116_9FIRM</name>
<evidence type="ECO:0000313" key="3">
    <source>
        <dbReference type="Proteomes" id="UP001305815"/>
    </source>
</evidence>
<dbReference type="RefSeq" id="WP_230107095.1">
    <property type="nucleotide sequence ID" value="NZ_AP024845.1"/>
</dbReference>
<evidence type="ECO:0000256" key="1">
    <source>
        <dbReference type="SAM" id="MobiDB-lite"/>
    </source>
</evidence>
<feature type="compositionally biased region" description="Basic and acidic residues" evidence="1">
    <location>
        <begin position="187"/>
        <end position="210"/>
    </location>
</feature>
<dbReference type="Pfam" id="PF12687">
    <property type="entry name" value="DUF3801"/>
    <property type="match status" value="1"/>
</dbReference>
<dbReference type="EMBL" id="AP027742">
    <property type="protein sequence ID" value="BDZ76457.1"/>
    <property type="molecule type" value="Genomic_DNA"/>
</dbReference>
<evidence type="ECO:0000313" key="2">
    <source>
        <dbReference type="EMBL" id="BDZ76457.1"/>
    </source>
</evidence>
<sequence>MNTSGEAADQVVRMSLEVGEAALKITGAGAKQLAVLLYAVLKEQKKTKGRARLETLVRSGKPLTVYSVKESDLKQFVTEAKRYGILYCAVRNPKGSIDGMVDVVVKEEDAPRINRIVERFKFASVTEAAQIKTEIEKSREEKSHGKSRETSSGKAEPDTGKEKQRAEQPSDRRKTSGKAPAAPQQVHPEKSQEDRLMDELLGEPVKKEGKQQNPSLAKTEKSRLSEPISVRPDKTAEGTSKLYAPSVPKKPSVRKELKEIQAARKKEAESKGKEPISKEKPGRTRQTQHTQPQNRKKPRKSKER</sequence>
<feature type="compositionally biased region" description="Basic and acidic residues" evidence="1">
    <location>
        <begin position="133"/>
        <end position="174"/>
    </location>
</feature>
<feature type="compositionally biased region" description="Basic and acidic residues" evidence="1">
    <location>
        <begin position="253"/>
        <end position="282"/>
    </location>
</feature>
<feature type="compositionally biased region" description="Polar residues" evidence="1">
    <location>
        <begin position="284"/>
        <end position="293"/>
    </location>
</feature>
<proteinExistence type="predicted"/>
<dbReference type="Proteomes" id="UP001305815">
    <property type="component" value="Chromosome"/>
</dbReference>
<dbReference type="InterPro" id="IPR024234">
    <property type="entry name" value="DUF3801"/>
</dbReference>
<keyword evidence="3" id="KW-1185">Reference proteome</keyword>
<evidence type="ECO:0008006" key="4">
    <source>
        <dbReference type="Google" id="ProtNLM"/>
    </source>
</evidence>
<protein>
    <recommendedName>
        <fullName evidence="4">DUF3801 domain-containing protein</fullName>
    </recommendedName>
</protein>
<gene>
    <name evidence="2" type="ORF">Lac1_06400</name>
</gene>
<accession>A0ABM8I116</accession>
<reference evidence="3" key="1">
    <citation type="journal article" date="2023" name="Int. J. Syst. Evol. Microbiol.">
        <title>Claveliimonas bilis gen. nov., sp. nov., deoxycholic acid-producing bacteria isolated from human faeces, and reclassification of Sellimonas monacensis Zenner et al. 2021 as Claveliimonas monacensis comb. nov.</title>
        <authorList>
            <person name="Hisatomi A."/>
            <person name="Kastawa N.W.E.P.G."/>
            <person name="Song I."/>
            <person name="Ohkuma M."/>
            <person name="Fukiya S."/>
            <person name="Sakamoto M."/>
        </authorList>
    </citation>
    <scope>NUCLEOTIDE SEQUENCE [LARGE SCALE GENOMIC DNA]</scope>
    <source>
        <strain evidence="3">12BBH14</strain>
    </source>
</reference>
<feature type="compositionally biased region" description="Basic residues" evidence="1">
    <location>
        <begin position="294"/>
        <end position="304"/>
    </location>
</feature>